<proteinExistence type="predicted"/>
<dbReference type="RefSeq" id="WP_055228906.1">
    <property type="nucleotide sequence ID" value="NZ_QRJR01000007.1"/>
</dbReference>
<reference evidence="1 2" key="1">
    <citation type="submission" date="2018-08" db="EMBL/GenBank/DDBJ databases">
        <title>A genome reference for cultivated species of the human gut microbiota.</title>
        <authorList>
            <person name="Zou Y."/>
            <person name="Xue W."/>
            <person name="Luo G."/>
        </authorList>
    </citation>
    <scope>NUCLEOTIDE SEQUENCE [LARGE SCALE GENOMIC DNA]</scope>
    <source>
        <strain evidence="1 2">AM17-48</strain>
    </source>
</reference>
<name>A0A414X346_BACOV</name>
<comment type="caution">
    <text evidence="1">The sequence shown here is derived from an EMBL/GenBank/DDBJ whole genome shotgun (WGS) entry which is preliminary data.</text>
</comment>
<dbReference type="SUPFAM" id="SSF103370">
    <property type="entry name" value="NinB"/>
    <property type="match status" value="1"/>
</dbReference>
<organism evidence="1 2">
    <name type="scientific">Bacteroides ovatus</name>
    <dbReference type="NCBI Taxonomy" id="28116"/>
    <lineage>
        <taxon>Bacteria</taxon>
        <taxon>Pseudomonadati</taxon>
        <taxon>Bacteroidota</taxon>
        <taxon>Bacteroidia</taxon>
        <taxon>Bacteroidales</taxon>
        <taxon>Bacteroidaceae</taxon>
        <taxon>Bacteroides</taxon>
    </lineage>
</organism>
<evidence type="ECO:0000313" key="2">
    <source>
        <dbReference type="Proteomes" id="UP000283329"/>
    </source>
</evidence>
<dbReference type="AlphaFoldDB" id="A0A414X346"/>
<evidence type="ECO:0000313" key="1">
    <source>
        <dbReference type="EMBL" id="RHH47278.1"/>
    </source>
</evidence>
<dbReference type="Gene3D" id="1.10.3790.10">
    <property type="entry name" value="NinB"/>
    <property type="match status" value="1"/>
</dbReference>
<dbReference type="Proteomes" id="UP000283329">
    <property type="component" value="Unassembled WGS sequence"/>
</dbReference>
<gene>
    <name evidence="1" type="ORF">DW206_10005</name>
</gene>
<accession>A0A414X346</accession>
<protein>
    <submittedName>
        <fullName evidence="1">Uncharacterized protein</fullName>
    </submittedName>
</protein>
<dbReference type="InterPro" id="IPR036619">
    <property type="entry name" value="NinB_sf"/>
</dbReference>
<dbReference type="EMBL" id="QRJR01000007">
    <property type="protein sequence ID" value="RHH47278.1"/>
    <property type="molecule type" value="Genomic_DNA"/>
</dbReference>
<sequence length="139" mass="16165">MAEAILTKQNGVVTMDKSFDYLCSTLPNGTYTVSVKRKVKPRTLSQNALMWLWFACIERETGTDKLDVHDYYCKKFLRRRIYMNGLEDVVVGNTSKLNTLQMKFFLDKVQADAATEFGINLPLPADKYYNDFIDEYLHR</sequence>